<sequence>MSEGVRYGLLVRSCLEVLRDAGERMHGRDVLAEVAKRVDLTEAERKPYKSGAAAWNVAARFHTGDAATAGWMVKRDGLWWITDAGRQALETYPDPDALHAEIGRRYREIFRNRKQARKKYESKLHTIAAALAFVPAGSWTAYDDLADLVDGSPDEIAHLLAETYVENSHRVLQADGQVPSAMHQHVKHRGGDLRSQLVEEGVEFEDRYANREQRITAELLGERLTEADSASTEPAARRAWLVRGSNVDGIDLVPEWLAQGWVSLAASQLPELDDEIEQQRLQQIVEEEYRHKSYSVREKLLGYFGAFLRKMRPGDYLLTMHRGEVYLGHVDGAAYFVESPDRRSNLRRPTRWLNVGAPRDLTDLTGPLPTLTQSQDDLIDLTDALDALDRFYADLVPEQAVPAPAPEAQLAEVTDAAAADLLTDLGWLSELRELLAERRQVILHGPPGTGKTYLAQKLAARLTEPHAVKLIQFHPSYTYEDFFEGFRPESGDDGTLRFKLTSGPLRQLADDAREHPSTAYILIVDEINRGNLAKIFGELYFLLEYRDQRIRLQYSAEDFTLPPNLYLIGTMNTADRSIALVDAAMRRRFAFVELHPAKPPVGGLLRRWLDREGLVSDAPVLLDALNARLADADYAIGPSYLMRESVHAKPDGLDRVWRHDILPLLVEHHYADDVDVAQRYGLDALRQSLPEAP</sequence>
<dbReference type="Pfam" id="PF07728">
    <property type="entry name" value="AAA_5"/>
    <property type="match status" value="1"/>
</dbReference>
<evidence type="ECO:0000313" key="3">
    <source>
        <dbReference type="Proteomes" id="UP000248924"/>
    </source>
</evidence>
<accession>A0A2W2EUL9</accession>
<dbReference type="GO" id="GO:0005524">
    <property type="term" value="F:ATP binding"/>
    <property type="evidence" value="ECO:0007669"/>
    <property type="project" value="InterPro"/>
</dbReference>
<dbReference type="SUPFAM" id="SSF52540">
    <property type="entry name" value="P-loop containing nucleoside triphosphate hydrolases"/>
    <property type="match status" value="1"/>
</dbReference>
<organism evidence="2 3">
    <name type="scientific">Micromonospora craterilacus</name>
    <dbReference type="NCBI Taxonomy" id="1655439"/>
    <lineage>
        <taxon>Bacteria</taxon>
        <taxon>Bacillati</taxon>
        <taxon>Actinomycetota</taxon>
        <taxon>Actinomycetes</taxon>
        <taxon>Micromonosporales</taxon>
        <taxon>Micromonosporaceae</taxon>
        <taxon>Micromonospora</taxon>
    </lineage>
</organism>
<dbReference type="RefSeq" id="WP_111215039.1">
    <property type="nucleotide sequence ID" value="NZ_POTY01000111.1"/>
</dbReference>
<dbReference type="InterPro" id="IPR025745">
    <property type="entry name" value="Mrr-like_N_dom"/>
</dbReference>
<dbReference type="InterPro" id="IPR003593">
    <property type="entry name" value="AAA+_ATPase"/>
</dbReference>
<dbReference type="AlphaFoldDB" id="A0A2W2EUL9"/>
<gene>
    <name evidence="2" type="ORF">C1I95_18345</name>
</gene>
<dbReference type="InterPro" id="IPR052934">
    <property type="entry name" value="Methyl-DNA_Rec/Restrict_Enz"/>
</dbReference>
<dbReference type="PANTHER" id="PTHR37291">
    <property type="entry name" value="5-METHYLCYTOSINE-SPECIFIC RESTRICTION ENZYME B"/>
    <property type="match status" value="1"/>
</dbReference>
<dbReference type="OrthoDB" id="9781481at2"/>
<dbReference type="EMBL" id="POTY01000111">
    <property type="protein sequence ID" value="PZG16118.1"/>
    <property type="molecule type" value="Genomic_DNA"/>
</dbReference>
<evidence type="ECO:0000259" key="1">
    <source>
        <dbReference type="SMART" id="SM00382"/>
    </source>
</evidence>
<dbReference type="InterPro" id="IPR027417">
    <property type="entry name" value="P-loop_NTPase"/>
</dbReference>
<dbReference type="PANTHER" id="PTHR37291:SF1">
    <property type="entry name" value="TYPE IV METHYL-DIRECTED RESTRICTION ENZYME ECOKMCRB SUBUNIT"/>
    <property type="match status" value="1"/>
</dbReference>
<name>A0A2W2EUL9_9ACTN</name>
<evidence type="ECO:0000313" key="2">
    <source>
        <dbReference type="EMBL" id="PZG16118.1"/>
    </source>
</evidence>
<dbReference type="Gene3D" id="3.40.50.300">
    <property type="entry name" value="P-loop containing nucleotide triphosphate hydrolases"/>
    <property type="match status" value="1"/>
</dbReference>
<proteinExistence type="predicted"/>
<dbReference type="Proteomes" id="UP000248924">
    <property type="component" value="Unassembled WGS sequence"/>
</dbReference>
<protein>
    <submittedName>
        <fullName evidence="2">DUF4357 domain-containing protein</fullName>
    </submittedName>
</protein>
<feature type="domain" description="AAA+ ATPase" evidence="1">
    <location>
        <begin position="437"/>
        <end position="599"/>
    </location>
</feature>
<reference evidence="2 3" key="1">
    <citation type="submission" date="2018-01" db="EMBL/GenBank/DDBJ databases">
        <title>Draft genome sequence of Jishengella sp. NA12.</title>
        <authorList>
            <person name="Sahin N."/>
            <person name="Ay H."/>
            <person name="Saygin H."/>
        </authorList>
    </citation>
    <scope>NUCLEOTIDE SEQUENCE [LARGE SCALE GENOMIC DNA]</scope>
    <source>
        <strain evidence="2 3">NA12</strain>
    </source>
</reference>
<dbReference type="SMART" id="SM00382">
    <property type="entry name" value="AAA"/>
    <property type="match status" value="1"/>
</dbReference>
<dbReference type="GO" id="GO:0016887">
    <property type="term" value="F:ATP hydrolysis activity"/>
    <property type="evidence" value="ECO:0007669"/>
    <property type="project" value="InterPro"/>
</dbReference>
<dbReference type="CDD" id="cd00009">
    <property type="entry name" value="AAA"/>
    <property type="match status" value="1"/>
</dbReference>
<keyword evidence="3" id="KW-1185">Reference proteome</keyword>
<comment type="caution">
    <text evidence="2">The sequence shown here is derived from an EMBL/GenBank/DDBJ whole genome shotgun (WGS) entry which is preliminary data.</text>
</comment>
<dbReference type="Pfam" id="PF14338">
    <property type="entry name" value="Mrr_N"/>
    <property type="match status" value="1"/>
</dbReference>
<dbReference type="InterPro" id="IPR011704">
    <property type="entry name" value="ATPase_dyneun-rel_AAA"/>
</dbReference>